<sequence>MTVTYRRLSGPEFAILAPDLVDIYITAMGYDPAIRSGRIAVWQREIIWPGFTAVAAIERTASNTSGGTVDERVVGIAYGFIGNRERWWDQQLMRGLRESGGLSAQHSAMLRDYFEVAEIHVHPSRQGAGIGRALLSQLLWNAPARWALLSTPEVPNESNHAFGLYRSMGFHDILRDFYYAGDDRPFAILGRTLPLPAGG</sequence>
<evidence type="ECO:0000259" key="1">
    <source>
        <dbReference type="PROSITE" id="PS51186"/>
    </source>
</evidence>
<comment type="caution">
    <text evidence="3">The sequence shown here is derived from an EMBL/GenBank/DDBJ whole genome shotgun (WGS) entry which is preliminary data.</text>
</comment>
<dbReference type="GO" id="GO:0016747">
    <property type="term" value="F:acyltransferase activity, transferring groups other than amino-acyl groups"/>
    <property type="evidence" value="ECO:0007669"/>
    <property type="project" value="InterPro"/>
</dbReference>
<dbReference type="Proteomes" id="UP000336646">
    <property type="component" value="Unassembled WGS sequence"/>
</dbReference>
<keyword evidence="5" id="KW-1185">Reference proteome</keyword>
<evidence type="ECO:0000313" key="2">
    <source>
        <dbReference type="EMBL" id="MBA4504616.1"/>
    </source>
</evidence>
<evidence type="ECO:0000313" key="4">
    <source>
        <dbReference type="Proteomes" id="UP000336646"/>
    </source>
</evidence>
<reference evidence="2 5" key="2">
    <citation type="submission" date="2020-07" db="EMBL/GenBank/DDBJ databases">
        <authorList>
            <person name="Khare M."/>
        </authorList>
    </citation>
    <scope>NUCLEOTIDE SEQUENCE [LARGE SCALE GENOMIC DNA]</scope>
    <source>
        <strain evidence="2 5">P8776</strain>
    </source>
</reference>
<dbReference type="RefSeq" id="WP_144318067.1">
    <property type="nucleotide sequence ID" value="NZ_CP038157.1"/>
</dbReference>
<accession>A0A6C1TZI3</accession>
<evidence type="ECO:0000313" key="3">
    <source>
        <dbReference type="EMBL" id="TVS30095.1"/>
    </source>
</evidence>
<protein>
    <submittedName>
        <fullName evidence="2 3">N-acetyltransferase</fullName>
    </submittedName>
</protein>
<dbReference type="AlphaFoldDB" id="A0A6C1TZI3"/>
<organism evidence="3 4">
    <name type="scientific">Corynebacterium sanguinis</name>
    <dbReference type="NCBI Taxonomy" id="2594913"/>
    <lineage>
        <taxon>Bacteria</taxon>
        <taxon>Bacillati</taxon>
        <taxon>Actinomycetota</taxon>
        <taxon>Actinomycetes</taxon>
        <taxon>Mycobacteriales</taxon>
        <taxon>Corynebacteriaceae</taxon>
        <taxon>Corynebacterium</taxon>
    </lineage>
</organism>
<dbReference type="Pfam" id="PF13508">
    <property type="entry name" value="Acetyltransf_7"/>
    <property type="match status" value="1"/>
</dbReference>
<gene>
    <name evidence="3" type="ORF">EKI59_02045</name>
    <name evidence="2" type="ORF">H0H28_04595</name>
</gene>
<dbReference type="EMBL" id="JACEOR010000166">
    <property type="protein sequence ID" value="MBA4504616.1"/>
    <property type="molecule type" value="Genomic_DNA"/>
</dbReference>
<dbReference type="GeneID" id="74902201"/>
<dbReference type="EMBL" id="RXIR01000002">
    <property type="protein sequence ID" value="TVS30095.1"/>
    <property type="molecule type" value="Genomic_DNA"/>
</dbReference>
<dbReference type="CDD" id="cd04301">
    <property type="entry name" value="NAT_SF"/>
    <property type="match status" value="1"/>
</dbReference>
<dbReference type="SUPFAM" id="SSF55729">
    <property type="entry name" value="Acyl-CoA N-acyltransferases (Nat)"/>
    <property type="match status" value="1"/>
</dbReference>
<keyword evidence="3" id="KW-0808">Transferase</keyword>
<name>A0A6C1TZI3_9CORY</name>
<dbReference type="OrthoDB" id="3692150at2"/>
<dbReference type="PROSITE" id="PS51186">
    <property type="entry name" value="GNAT"/>
    <property type="match status" value="1"/>
</dbReference>
<evidence type="ECO:0000313" key="5">
    <source>
        <dbReference type="Proteomes" id="UP000580709"/>
    </source>
</evidence>
<proteinExistence type="predicted"/>
<dbReference type="Gene3D" id="3.40.630.30">
    <property type="match status" value="1"/>
</dbReference>
<dbReference type="InterPro" id="IPR016181">
    <property type="entry name" value="Acyl_CoA_acyltransferase"/>
</dbReference>
<reference evidence="3 4" key="1">
    <citation type="submission" date="2018-12" db="EMBL/GenBank/DDBJ databases">
        <title>Corynebacterium sanguinis sp. nov., a clinically-associated and environmental corynebacterium.</title>
        <authorList>
            <person name="Gonzales-Siles L."/>
            <person name="Jaen-Luchoro D."/>
            <person name="Cardew S."/>
            <person name="Inganas E."/>
            <person name="Ohlen M."/>
            <person name="Jensie-Markopolous S."/>
            <person name="Pinyeiro-Iglesias B."/>
            <person name="Molin K."/>
            <person name="Skovbjerg S."/>
            <person name="Svensson-Stadler L."/>
            <person name="Funke G."/>
            <person name="Moore E.R.B."/>
        </authorList>
    </citation>
    <scope>NUCLEOTIDE SEQUENCE [LARGE SCALE GENOMIC DNA]</scope>
    <source>
        <strain evidence="3 4">58734</strain>
    </source>
</reference>
<dbReference type="Proteomes" id="UP000580709">
    <property type="component" value="Unassembled WGS sequence"/>
</dbReference>
<dbReference type="InterPro" id="IPR000182">
    <property type="entry name" value="GNAT_dom"/>
</dbReference>
<feature type="domain" description="N-acetyltransferase" evidence="1">
    <location>
        <begin position="3"/>
        <end position="194"/>
    </location>
</feature>